<keyword evidence="1" id="KW-0472">Membrane</keyword>
<proteinExistence type="predicted"/>
<sequence>MDRERTLVAVVAVAASLALASVHWLGLLVGGIAVGVLASTWPRALAAGLGFGALAWVVFLGTLWRADRLAAYWDAGLLLYASVGIPLALGVVGALAHGLRSHGSTA</sequence>
<evidence type="ECO:0000313" key="2">
    <source>
        <dbReference type="EMBL" id="SEV98811.1"/>
    </source>
</evidence>
<evidence type="ECO:0000313" key="3">
    <source>
        <dbReference type="Proteomes" id="UP000198518"/>
    </source>
</evidence>
<dbReference type="STRING" id="355548.SAMN04487945_0760"/>
<dbReference type="Proteomes" id="UP000198518">
    <property type="component" value="Unassembled WGS sequence"/>
</dbReference>
<dbReference type="EMBL" id="FOJA01000001">
    <property type="protein sequence ID" value="SEV98811.1"/>
    <property type="molecule type" value="Genomic_DNA"/>
</dbReference>
<feature type="transmembrane region" description="Helical" evidence="1">
    <location>
        <begin position="77"/>
        <end position="99"/>
    </location>
</feature>
<feature type="transmembrane region" description="Helical" evidence="1">
    <location>
        <begin position="44"/>
        <end position="65"/>
    </location>
</feature>
<keyword evidence="1" id="KW-1133">Transmembrane helix</keyword>
<keyword evidence="1" id="KW-0812">Transmembrane</keyword>
<dbReference type="AlphaFoldDB" id="A0A1I0NC78"/>
<evidence type="ECO:0000256" key="1">
    <source>
        <dbReference type="SAM" id="Phobius"/>
    </source>
</evidence>
<accession>A0A1I0NC78</accession>
<keyword evidence="3" id="KW-1185">Reference proteome</keyword>
<gene>
    <name evidence="2" type="ORF">SAMN04487945_0760</name>
</gene>
<name>A0A1I0NC78_9EURY</name>
<reference evidence="2 3" key="1">
    <citation type="submission" date="2016-10" db="EMBL/GenBank/DDBJ databases">
        <authorList>
            <person name="de Groot N.N."/>
        </authorList>
    </citation>
    <scope>NUCLEOTIDE SEQUENCE [LARGE SCALE GENOMIC DNA]</scope>
    <source>
        <strain evidence="2 3">CGMCC 1.5337</strain>
    </source>
</reference>
<dbReference type="RefSeq" id="WP_089668058.1">
    <property type="nucleotide sequence ID" value="NZ_FOJA01000001.1"/>
</dbReference>
<organism evidence="2 3">
    <name type="scientific">Halobacterium jilantaiense</name>
    <dbReference type="NCBI Taxonomy" id="355548"/>
    <lineage>
        <taxon>Archaea</taxon>
        <taxon>Methanobacteriati</taxon>
        <taxon>Methanobacteriota</taxon>
        <taxon>Stenosarchaea group</taxon>
        <taxon>Halobacteria</taxon>
        <taxon>Halobacteriales</taxon>
        <taxon>Halobacteriaceae</taxon>
        <taxon>Halobacterium</taxon>
    </lineage>
</organism>
<protein>
    <submittedName>
        <fullName evidence="2">Uncharacterized protein</fullName>
    </submittedName>
</protein>
<feature type="transmembrane region" description="Helical" evidence="1">
    <location>
        <begin position="7"/>
        <end position="38"/>
    </location>
</feature>